<dbReference type="Proteomes" id="UP000765509">
    <property type="component" value="Unassembled WGS sequence"/>
</dbReference>
<evidence type="ECO:0000313" key="1">
    <source>
        <dbReference type="EMBL" id="MBW0557722.1"/>
    </source>
</evidence>
<accession>A0A9Q3PEI5</accession>
<name>A0A9Q3PEI5_9BASI</name>
<organism evidence="1 2">
    <name type="scientific">Austropuccinia psidii MF-1</name>
    <dbReference type="NCBI Taxonomy" id="1389203"/>
    <lineage>
        <taxon>Eukaryota</taxon>
        <taxon>Fungi</taxon>
        <taxon>Dikarya</taxon>
        <taxon>Basidiomycota</taxon>
        <taxon>Pucciniomycotina</taxon>
        <taxon>Pucciniomycetes</taxon>
        <taxon>Pucciniales</taxon>
        <taxon>Sphaerophragmiaceae</taxon>
        <taxon>Austropuccinia</taxon>
    </lineage>
</organism>
<keyword evidence="2" id="KW-1185">Reference proteome</keyword>
<gene>
    <name evidence="1" type="ORF">O181_097437</name>
</gene>
<dbReference type="EMBL" id="AVOT02065715">
    <property type="protein sequence ID" value="MBW0557722.1"/>
    <property type="molecule type" value="Genomic_DNA"/>
</dbReference>
<reference evidence="1" key="1">
    <citation type="submission" date="2021-03" db="EMBL/GenBank/DDBJ databases">
        <title>Draft genome sequence of rust myrtle Austropuccinia psidii MF-1, a brazilian biotype.</title>
        <authorList>
            <person name="Quecine M.C."/>
            <person name="Pachon D.M.R."/>
            <person name="Bonatelli M.L."/>
            <person name="Correr F.H."/>
            <person name="Franceschini L.M."/>
            <person name="Leite T.F."/>
            <person name="Margarido G.R.A."/>
            <person name="Almeida C.A."/>
            <person name="Ferrarezi J.A."/>
            <person name="Labate C.A."/>
        </authorList>
    </citation>
    <scope>NUCLEOTIDE SEQUENCE</scope>
    <source>
        <strain evidence="1">MF-1</strain>
    </source>
</reference>
<proteinExistence type="predicted"/>
<sequence length="126" mass="13460">MGEKGGVGILDCTQDSVAGEETEALGMIVGGEELPELENMFKNGEIAAMGSEPRLGSIGKLSTAVAMEEELSFKFVLLMVVLFESSLLFGRGFGGVRIGNELSNEGWRKLLDMLYKLEKAPLGSGK</sequence>
<evidence type="ECO:0000313" key="2">
    <source>
        <dbReference type="Proteomes" id="UP000765509"/>
    </source>
</evidence>
<protein>
    <submittedName>
        <fullName evidence="1">Uncharacterized protein</fullName>
    </submittedName>
</protein>
<dbReference type="AlphaFoldDB" id="A0A9Q3PEI5"/>
<comment type="caution">
    <text evidence="1">The sequence shown here is derived from an EMBL/GenBank/DDBJ whole genome shotgun (WGS) entry which is preliminary data.</text>
</comment>